<dbReference type="EMBL" id="BAAATZ010000012">
    <property type="protein sequence ID" value="GAA2728201.1"/>
    <property type="molecule type" value="Genomic_DNA"/>
</dbReference>
<protein>
    <submittedName>
        <fullName evidence="1">Uncharacterized protein</fullName>
    </submittedName>
</protein>
<keyword evidence="2" id="KW-1185">Reference proteome</keyword>
<accession>A0ABN3UC44</accession>
<name>A0ABN3UC44_9ACTN</name>
<evidence type="ECO:0000313" key="2">
    <source>
        <dbReference type="Proteomes" id="UP001501842"/>
    </source>
</evidence>
<reference evidence="1 2" key="1">
    <citation type="journal article" date="2019" name="Int. J. Syst. Evol. Microbiol.">
        <title>The Global Catalogue of Microorganisms (GCM) 10K type strain sequencing project: providing services to taxonomists for standard genome sequencing and annotation.</title>
        <authorList>
            <consortium name="The Broad Institute Genomics Platform"/>
            <consortium name="The Broad Institute Genome Sequencing Center for Infectious Disease"/>
            <person name="Wu L."/>
            <person name="Ma J."/>
        </authorList>
    </citation>
    <scope>NUCLEOTIDE SEQUENCE [LARGE SCALE GENOMIC DNA]</scope>
    <source>
        <strain evidence="1 2">JCM 8201</strain>
    </source>
</reference>
<proteinExistence type="predicted"/>
<sequence length="58" mass="6601">MRELNETIQQRLTDAYESLHAAKKDGDVYLADLRQSEIDELRRIAANHDLPPQAGQPV</sequence>
<organism evidence="1 2">
    <name type="scientific">Actinocorallia aurantiaca</name>
    <dbReference type="NCBI Taxonomy" id="46204"/>
    <lineage>
        <taxon>Bacteria</taxon>
        <taxon>Bacillati</taxon>
        <taxon>Actinomycetota</taxon>
        <taxon>Actinomycetes</taxon>
        <taxon>Streptosporangiales</taxon>
        <taxon>Thermomonosporaceae</taxon>
        <taxon>Actinocorallia</taxon>
    </lineage>
</organism>
<gene>
    <name evidence="1" type="ORF">GCM10010439_35900</name>
</gene>
<evidence type="ECO:0000313" key="1">
    <source>
        <dbReference type="EMBL" id="GAA2728201.1"/>
    </source>
</evidence>
<dbReference type="RefSeq" id="WP_344451569.1">
    <property type="nucleotide sequence ID" value="NZ_BAAATZ010000012.1"/>
</dbReference>
<dbReference type="Proteomes" id="UP001501842">
    <property type="component" value="Unassembled WGS sequence"/>
</dbReference>
<comment type="caution">
    <text evidence="1">The sequence shown here is derived from an EMBL/GenBank/DDBJ whole genome shotgun (WGS) entry which is preliminary data.</text>
</comment>